<dbReference type="GO" id="GO:0019305">
    <property type="term" value="P:dTDP-rhamnose biosynthetic process"/>
    <property type="evidence" value="ECO:0007669"/>
    <property type="project" value="UniProtKB-UniRule"/>
</dbReference>
<feature type="active site" description="Proton donor" evidence="1">
    <location>
        <position position="132"/>
    </location>
</feature>
<keyword evidence="3" id="KW-0413">Isomerase</keyword>
<evidence type="ECO:0000256" key="1">
    <source>
        <dbReference type="PIRSR" id="PIRSR600888-1"/>
    </source>
</evidence>
<dbReference type="EMBL" id="LCAG01000006">
    <property type="protein sequence ID" value="KKR87190.1"/>
    <property type="molecule type" value="Genomic_DNA"/>
</dbReference>
<reference evidence="4 5" key="1">
    <citation type="journal article" date="2015" name="Nature">
        <title>rRNA introns, odd ribosomes, and small enigmatic genomes across a large radiation of phyla.</title>
        <authorList>
            <person name="Brown C.T."/>
            <person name="Hug L.A."/>
            <person name="Thomas B.C."/>
            <person name="Sharon I."/>
            <person name="Castelle C.J."/>
            <person name="Singh A."/>
            <person name="Wilkins M.J."/>
            <person name="Williams K.H."/>
            <person name="Banfield J.F."/>
        </authorList>
    </citation>
    <scope>NUCLEOTIDE SEQUENCE [LARGE SCALE GENOMIC DNA]</scope>
</reference>
<comment type="caution">
    <text evidence="4">The sequence shown here is derived from an EMBL/GenBank/DDBJ whole genome shotgun (WGS) entry which is preliminary data.</text>
</comment>
<dbReference type="Proteomes" id="UP000034854">
    <property type="component" value="Unassembled WGS sequence"/>
</dbReference>
<dbReference type="GO" id="GO:0008830">
    <property type="term" value="F:dTDP-4-dehydrorhamnose 3,5-epimerase activity"/>
    <property type="evidence" value="ECO:0007669"/>
    <property type="project" value="UniProtKB-UniRule"/>
</dbReference>
<dbReference type="Pfam" id="PF00908">
    <property type="entry name" value="dTDP_sugar_isom"/>
    <property type="match status" value="1"/>
</dbReference>
<evidence type="ECO:0000256" key="2">
    <source>
        <dbReference type="PIRSR" id="PIRSR600888-3"/>
    </source>
</evidence>
<proteinExistence type="inferred from homology"/>
<evidence type="ECO:0000313" key="4">
    <source>
        <dbReference type="EMBL" id="KKR87190.1"/>
    </source>
</evidence>
<dbReference type="SUPFAM" id="SSF51182">
    <property type="entry name" value="RmlC-like cupins"/>
    <property type="match status" value="1"/>
</dbReference>
<dbReference type="EC" id="5.1.3.13" evidence="3"/>
<dbReference type="AlphaFoldDB" id="A0A0G0WRV7"/>
<dbReference type="GO" id="GO:0005829">
    <property type="term" value="C:cytosol"/>
    <property type="evidence" value="ECO:0007669"/>
    <property type="project" value="TreeGrafter"/>
</dbReference>
<feature type="site" description="Participates in a stacking interaction with the thymidine ring of dTDP-4-oxo-6-deoxyglucose" evidence="2">
    <location>
        <position position="138"/>
    </location>
</feature>
<comment type="subunit">
    <text evidence="3">Homodimer.</text>
</comment>
<dbReference type="CDD" id="cd00438">
    <property type="entry name" value="cupin_RmlC"/>
    <property type="match status" value="1"/>
</dbReference>
<evidence type="ECO:0000313" key="5">
    <source>
        <dbReference type="Proteomes" id="UP000034854"/>
    </source>
</evidence>
<evidence type="ECO:0000256" key="3">
    <source>
        <dbReference type="RuleBase" id="RU364069"/>
    </source>
</evidence>
<gene>
    <name evidence="4" type="ORF">UU34_C0006G0009</name>
</gene>
<comment type="function">
    <text evidence="3">Catalyzes the epimerization of the C3' and C5'positions of dTDP-6-deoxy-D-xylo-4-hexulose, forming dTDP-6-deoxy-L-lyxo-4-hexulose.</text>
</comment>
<dbReference type="Gene3D" id="2.60.120.10">
    <property type="entry name" value="Jelly Rolls"/>
    <property type="match status" value="1"/>
</dbReference>
<sequence length="177" mass="20725">MKFIKTPLSGAYIIETEKREDDRGFFARTWDRSEFKTHGVKTDFVQSSMSYTKQRGTLRGMHYQKSPNDEGKLMYITKGRIYDVIIDLRKNSATYKKWFSTELSDDSCKGLYIPEGFAHGFITLTSDVEVRYMMTAFYKQESRAGVRYDDPAFGIRWPIEITKISEKDAHFPNYDSR</sequence>
<dbReference type="PANTHER" id="PTHR21047">
    <property type="entry name" value="DTDP-6-DEOXY-D-GLUCOSE-3,5 EPIMERASE"/>
    <property type="match status" value="1"/>
</dbReference>
<comment type="similarity">
    <text evidence="3">Belongs to the dTDP-4-dehydrorhamnose 3,5-epimerase family.</text>
</comment>
<name>A0A0G0WRV7_9BACT</name>
<dbReference type="UniPathway" id="UPA00124"/>
<dbReference type="InterPro" id="IPR014710">
    <property type="entry name" value="RmlC-like_jellyroll"/>
</dbReference>
<dbReference type="PATRIC" id="fig|1618409.3.peg.457"/>
<dbReference type="GO" id="GO:0000271">
    <property type="term" value="P:polysaccharide biosynthetic process"/>
    <property type="evidence" value="ECO:0007669"/>
    <property type="project" value="TreeGrafter"/>
</dbReference>
<protein>
    <recommendedName>
        <fullName evidence="3">dTDP-4-dehydrorhamnose 3,5-epimerase</fullName>
        <ecNumber evidence="3">5.1.3.13</ecNumber>
    </recommendedName>
    <alternativeName>
        <fullName evidence="3">Thymidine diphospho-4-keto-rhamnose 3,5-epimerase</fullName>
    </alternativeName>
</protein>
<organism evidence="4 5">
    <name type="scientific">Candidatus Curtissbacteria bacterium GW2011_GWA1_41_11</name>
    <dbReference type="NCBI Taxonomy" id="1618409"/>
    <lineage>
        <taxon>Bacteria</taxon>
        <taxon>Candidatus Curtissiibacteriota</taxon>
    </lineage>
</organism>
<dbReference type="InterPro" id="IPR011051">
    <property type="entry name" value="RmlC_Cupin_sf"/>
</dbReference>
<feature type="active site" description="Proton acceptor" evidence="1">
    <location>
        <position position="62"/>
    </location>
</feature>
<dbReference type="NCBIfam" id="TIGR01221">
    <property type="entry name" value="rmlC"/>
    <property type="match status" value="1"/>
</dbReference>
<comment type="catalytic activity">
    <reaction evidence="3">
        <text>dTDP-4-dehydro-6-deoxy-alpha-D-glucose = dTDP-4-dehydro-beta-L-rhamnose</text>
        <dbReference type="Rhea" id="RHEA:16969"/>
        <dbReference type="ChEBI" id="CHEBI:57649"/>
        <dbReference type="ChEBI" id="CHEBI:62830"/>
        <dbReference type="EC" id="5.1.3.13"/>
    </reaction>
</comment>
<comment type="pathway">
    <text evidence="3">Carbohydrate biosynthesis; dTDP-L-rhamnose biosynthesis.</text>
</comment>
<accession>A0A0G0WRV7</accession>
<dbReference type="PANTHER" id="PTHR21047:SF2">
    <property type="entry name" value="THYMIDINE DIPHOSPHO-4-KETO-RHAMNOSE 3,5-EPIMERASE"/>
    <property type="match status" value="1"/>
</dbReference>
<dbReference type="InterPro" id="IPR000888">
    <property type="entry name" value="RmlC-like"/>
</dbReference>